<dbReference type="GO" id="GO:0003677">
    <property type="term" value="F:DNA binding"/>
    <property type="evidence" value="ECO:0007669"/>
    <property type="project" value="InterPro"/>
</dbReference>
<dbReference type="InParanoid" id="A0A0C3HEV8"/>
<dbReference type="GO" id="GO:0005634">
    <property type="term" value="C:nucleus"/>
    <property type="evidence" value="ECO:0007669"/>
    <property type="project" value="UniProtKB-SubCell"/>
</dbReference>
<keyword evidence="3" id="KW-0805">Transcription regulation</keyword>
<feature type="domain" description="Zn(2)-C6 fungal-type" evidence="6">
    <location>
        <begin position="17"/>
        <end position="47"/>
    </location>
</feature>
<keyword evidence="2" id="KW-0479">Metal-binding</keyword>
<dbReference type="EMBL" id="KN832870">
    <property type="protein sequence ID" value="KIN06766.1"/>
    <property type="molecule type" value="Genomic_DNA"/>
</dbReference>
<dbReference type="AlphaFoldDB" id="A0A0C3HEV8"/>
<accession>A0A0C3HEV8</accession>
<dbReference type="GO" id="GO:0006351">
    <property type="term" value="P:DNA-templated transcription"/>
    <property type="evidence" value="ECO:0007669"/>
    <property type="project" value="InterPro"/>
</dbReference>
<evidence type="ECO:0000313" key="8">
    <source>
        <dbReference type="Proteomes" id="UP000054321"/>
    </source>
</evidence>
<evidence type="ECO:0000259" key="6">
    <source>
        <dbReference type="PROSITE" id="PS50048"/>
    </source>
</evidence>
<organism evidence="7 8">
    <name type="scientific">Oidiodendron maius (strain Zn)</name>
    <dbReference type="NCBI Taxonomy" id="913774"/>
    <lineage>
        <taxon>Eukaryota</taxon>
        <taxon>Fungi</taxon>
        <taxon>Dikarya</taxon>
        <taxon>Ascomycota</taxon>
        <taxon>Pezizomycotina</taxon>
        <taxon>Leotiomycetes</taxon>
        <taxon>Leotiomycetes incertae sedis</taxon>
        <taxon>Myxotrichaceae</taxon>
        <taxon>Oidiodendron</taxon>
    </lineage>
</organism>
<dbReference type="SMART" id="SM00066">
    <property type="entry name" value="GAL4"/>
    <property type="match status" value="1"/>
</dbReference>
<evidence type="ECO:0000256" key="2">
    <source>
        <dbReference type="ARBA" id="ARBA00022723"/>
    </source>
</evidence>
<reference evidence="7 8" key="1">
    <citation type="submission" date="2014-04" db="EMBL/GenBank/DDBJ databases">
        <authorList>
            <consortium name="DOE Joint Genome Institute"/>
            <person name="Kuo A."/>
            <person name="Martino E."/>
            <person name="Perotto S."/>
            <person name="Kohler A."/>
            <person name="Nagy L.G."/>
            <person name="Floudas D."/>
            <person name="Copeland A."/>
            <person name="Barry K.W."/>
            <person name="Cichocki N."/>
            <person name="Veneault-Fourrey C."/>
            <person name="LaButti K."/>
            <person name="Lindquist E.A."/>
            <person name="Lipzen A."/>
            <person name="Lundell T."/>
            <person name="Morin E."/>
            <person name="Murat C."/>
            <person name="Sun H."/>
            <person name="Tunlid A."/>
            <person name="Henrissat B."/>
            <person name="Grigoriev I.V."/>
            <person name="Hibbett D.S."/>
            <person name="Martin F."/>
            <person name="Nordberg H.P."/>
            <person name="Cantor M.N."/>
            <person name="Hua S.X."/>
        </authorList>
    </citation>
    <scope>NUCLEOTIDE SEQUENCE [LARGE SCALE GENOMIC DNA]</scope>
    <source>
        <strain evidence="7 8">Zn</strain>
    </source>
</reference>
<dbReference type="CDD" id="cd12148">
    <property type="entry name" value="fungal_TF_MHR"/>
    <property type="match status" value="1"/>
</dbReference>
<dbReference type="SMART" id="SM00906">
    <property type="entry name" value="Fungal_trans"/>
    <property type="match status" value="1"/>
</dbReference>
<dbReference type="GO" id="GO:0000981">
    <property type="term" value="F:DNA-binding transcription factor activity, RNA polymerase II-specific"/>
    <property type="evidence" value="ECO:0007669"/>
    <property type="project" value="InterPro"/>
</dbReference>
<dbReference type="Pfam" id="PF04082">
    <property type="entry name" value="Fungal_trans"/>
    <property type="match status" value="1"/>
</dbReference>
<keyword evidence="5" id="KW-0539">Nucleus</keyword>
<dbReference type="InterPro" id="IPR050815">
    <property type="entry name" value="TF_fung"/>
</dbReference>
<name>A0A0C3HEV8_OIDMZ</name>
<dbReference type="Gene3D" id="4.10.240.10">
    <property type="entry name" value="Zn(2)-C6 fungal-type DNA-binding domain"/>
    <property type="match status" value="1"/>
</dbReference>
<evidence type="ECO:0000256" key="3">
    <source>
        <dbReference type="ARBA" id="ARBA00023015"/>
    </source>
</evidence>
<dbReference type="PROSITE" id="PS50048">
    <property type="entry name" value="ZN2_CY6_FUNGAL_2"/>
    <property type="match status" value="1"/>
</dbReference>
<proteinExistence type="predicted"/>
<dbReference type="HOGENOM" id="CLU_023880_2_0_1"/>
<dbReference type="CDD" id="cd00067">
    <property type="entry name" value="GAL4"/>
    <property type="match status" value="1"/>
</dbReference>
<dbReference type="PANTHER" id="PTHR47338:SF20">
    <property type="entry name" value="ZN(II)2CYS6 TRANSCRIPTION FACTOR (EUROFUNG)"/>
    <property type="match status" value="1"/>
</dbReference>
<gene>
    <name evidence="7" type="ORF">OIDMADRAFT_36566</name>
</gene>
<evidence type="ECO:0000256" key="4">
    <source>
        <dbReference type="ARBA" id="ARBA00023163"/>
    </source>
</evidence>
<dbReference type="InterPro" id="IPR001138">
    <property type="entry name" value="Zn2Cys6_DnaBD"/>
</dbReference>
<dbReference type="InterPro" id="IPR036864">
    <property type="entry name" value="Zn2-C6_fun-type_DNA-bd_sf"/>
</dbReference>
<dbReference type="GO" id="GO:0008270">
    <property type="term" value="F:zinc ion binding"/>
    <property type="evidence" value="ECO:0007669"/>
    <property type="project" value="InterPro"/>
</dbReference>
<dbReference type="Pfam" id="PF00172">
    <property type="entry name" value="Zn_clus"/>
    <property type="match status" value="1"/>
</dbReference>
<dbReference type="InterPro" id="IPR007219">
    <property type="entry name" value="XnlR_reg_dom"/>
</dbReference>
<dbReference type="SUPFAM" id="SSF57701">
    <property type="entry name" value="Zn2/Cys6 DNA-binding domain"/>
    <property type="match status" value="1"/>
</dbReference>
<dbReference type="PROSITE" id="PS00463">
    <property type="entry name" value="ZN2_CY6_FUNGAL_1"/>
    <property type="match status" value="1"/>
</dbReference>
<dbReference type="STRING" id="913774.A0A0C3HEV8"/>
<keyword evidence="8" id="KW-1185">Reference proteome</keyword>
<reference evidence="8" key="2">
    <citation type="submission" date="2015-01" db="EMBL/GenBank/DDBJ databases">
        <title>Evolutionary Origins and Diversification of the Mycorrhizal Mutualists.</title>
        <authorList>
            <consortium name="DOE Joint Genome Institute"/>
            <consortium name="Mycorrhizal Genomics Consortium"/>
            <person name="Kohler A."/>
            <person name="Kuo A."/>
            <person name="Nagy L.G."/>
            <person name="Floudas D."/>
            <person name="Copeland A."/>
            <person name="Barry K.W."/>
            <person name="Cichocki N."/>
            <person name="Veneault-Fourrey C."/>
            <person name="LaButti K."/>
            <person name="Lindquist E.A."/>
            <person name="Lipzen A."/>
            <person name="Lundell T."/>
            <person name="Morin E."/>
            <person name="Murat C."/>
            <person name="Riley R."/>
            <person name="Ohm R."/>
            <person name="Sun H."/>
            <person name="Tunlid A."/>
            <person name="Henrissat B."/>
            <person name="Grigoriev I.V."/>
            <person name="Hibbett D.S."/>
            <person name="Martin F."/>
        </authorList>
    </citation>
    <scope>NUCLEOTIDE SEQUENCE [LARGE SCALE GENOMIC DNA]</scope>
    <source>
        <strain evidence="8">Zn</strain>
    </source>
</reference>
<evidence type="ECO:0000256" key="1">
    <source>
        <dbReference type="ARBA" id="ARBA00004123"/>
    </source>
</evidence>
<evidence type="ECO:0000256" key="5">
    <source>
        <dbReference type="ARBA" id="ARBA00023242"/>
    </source>
</evidence>
<dbReference type="PANTHER" id="PTHR47338">
    <property type="entry name" value="ZN(II)2CYS6 TRANSCRIPTION FACTOR (EUROFUNG)-RELATED"/>
    <property type="match status" value="1"/>
</dbReference>
<evidence type="ECO:0000313" key="7">
    <source>
        <dbReference type="EMBL" id="KIN06766.1"/>
    </source>
</evidence>
<keyword evidence="4" id="KW-0804">Transcription</keyword>
<dbReference type="Proteomes" id="UP000054321">
    <property type="component" value="Unassembled WGS sequence"/>
</dbReference>
<sequence>MQRSITPLSGVNLAQQACASCKMRKRKCTKGLPKCSLCSKKNWKCDYTQSDQNSQGASGSWLSASSVEDRRRSMQGIDVLFLDSRVFQYSRVEISGTTIPIPAHITSIIGDVTDIRIFASHFFDTIQTWMPIISKKRFYDHHLHPSSQSRADLSLLFLCMKLIISLPLEHTKNPQTPLYCAAKQFYLEVETAGIFSFYVLQAGLLISLYELGHAIYPSAFLSIGVCARYAYALGISGNATSQVSKPFTWVEQEERRRVWWAIIILDRFVSIGHPGRRFAAEDPKPHDLLPVDDAAWDNGMVTCDDSSTLSSPLSSNMSKFALVAQAAGLLGQVLKHVSAHATDWVLHHEEGVQLDRTLHALITVKLIHDLTCYSALIALHEPQVSSNSGFSIDPDHCHYASSVSEAVSKTVAATVPQYLPGLGLNSEKVSVWGLHLIYQASVVYMRLNREANSSNYLEVLKTLQQALRVLDVRWKAAGVYLQVLEAWEVMGIC</sequence>
<comment type="subcellular location">
    <subcellularLocation>
        <location evidence="1">Nucleus</location>
    </subcellularLocation>
</comment>
<protein>
    <recommendedName>
        <fullName evidence="6">Zn(2)-C6 fungal-type domain-containing protein</fullName>
    </recommendedName>
</protein>
<dbReference type="OrthoDB" id="3862662at2759"/>